<dbReference type="GO" id="GO:0006260">
    <property type="term" value="P:DNA replication"/>
    <property type="evidence" value="ECO:0007669"/>
    <property type="project" value="UniProtKB-UniRule"/>
</dbReference>
<keyword evidence="4 12" id="KW-0963">Cytoplasm</keyword>
<comment type="similarity">
    <text evidence="2 12 13">Belongs to the RecF family.</text>
</comment>
<keyword evidence="6 12" id="KW-0547">Nucleotide-binding</keyword>
<keyword evidence="10 12" id="KW-0234">DNA repair</keyword>
<accession>A0A1B1Y9V3</accession>
<dbReference type="NCBIfam" id="TIGR00611">
    <property type="entry name" value="recf"/>
    <property type="match status" value="1"/>
</dbReference>
<dbReference type="EMBL" id="CP014672">
    <property type="protein sequence ID" value="ANW97534.1"/>
    <property type="molecule type" value="Genomic_DNA"/>
</dbReference>
<dbReference type="InterPro" id="IPR027417">
    <property type="entry name" value="P-loop_NTPase"/>
</dbReference>
<keyword evidence="9 12" id="KW-0238">DNA-binding</keyword>
<gene>
    <name evidence="12" type="primary">recF</name>
    <name evidence="15" type="ORF">CSTERTH_00015</name>
</gene>
<evidence type="ECO:0000256" key="7">
    <source>
        <dbReference type="ARBA" id="ARBA00022763"/>
    </source>
</evidence>
<sequence>MGIKRIRLKNFRNYIDEEINFSDNITLIYGENAQGKTNIIEALYLFSTGKSHRTGNTNELIRYGETFFDILLEFEDNNYLQSMEIKYEKGDRKKLFINDVKKEKMSDLLGVVPSVLFSPESLSCIKGSPGERRKVIDIVLCQISKKYLFNLQKYSKIVKNKNVLLKKKQYNSQIDVWNESLAKTGADIIRERRRLVSSLEKRMKRIMLGISEGTEDVSLRYRTSIGEDGEEYRSLMDILAKNKEKEIEHGICLYGPHRDEIEILLNSKNSRYYCSQGQQRSLALALNIAVMEEIEEKTRKTPVLLLDDVMSELDENRRNYLYDLIKDKQAVITSTDKTQFRISDDKVSYVKIRNGTVVRI</sequence>
<dbReference type="Pfam" id="PF02463">
    <property type="entry name" value="SMC_N"/>
    <property type="match status" value="1"/>
</dbReference>
<evidence type="ECO:0000256" key="11">
    <source>
        <dbReference type="ARBA" id="ARBA00023236"/>
    </source>
</evidence>
<dbReference type="SUPFAM" id="SSF52540">
    <property type="entry name" value="P-loop containing nucleoside triphosphate hydrolases"/>
    <property type="match status" value="1"/>
</dbReference>
<dbReference type="Gene3D" id="1.20.1050.90">
    <property type="entry name" value="RecF/RecN/SMC, N-terminal domain"/>
    <property type="match status" value="1"/>
</dbReference>
<dbReference type="GO" id="GO:0003697">
    <property type="term" value="F:single-stranded DNA binding"/>
    <property type="evidence" value="ECO:0007669"/>
    <property type="project" value="UniProtKB-UniRule"/>
</dbReference>
<dbReference type="GO" id="GO:0000731">
    <property type="term" value="P:DNA synthesis involved in DNA repair"/>
    <property type="evidence" value="ECO:0007669"/>
    <property type="project" value="TreeGrafter"/>
</dbReference>
<evidence type="ECO:0000256" key="5">
    <source>
        <dbReference type="ARBA" id="ARBA00022705"/>
    </source>
</evidence>
<feature type="binding site" evidence="12">
    <location>
        <begin position="30"/>
        <end position="37"/>
    </location>
    <ligand>
        <name>ATP</name>
        <dbReference type="ChEBI" id="CHEBI:30616"/>
    </ligand>
</feature>
<comment type="function">
    <text evidence="12 13">The RecF protein is involved in DNA metabolism; it is required for DNA replication and normal SOS inducibility. RecF binds preferentially to single-stranded, linear DNA. It also seems to bind ATP.</text>
</comment>
<comment type="subcellular location">
    <subcellularLocation>
        <location evidence="1 12 13">Cytoplasm</location>
    </subcellularLocation>
</comment>
<name>A0A1B1Y9V3_THEST</name>
<evidence type="ECO:0000256" key="13">
    <source>
        <dbReference type="RuleBase" id="RU000578"/>
    </source>
</evidence>
<evidence type="ECO:0000259" key="14">
    <source>
        <dbReference type="Pfam" id="PF02463"/>
    </source>
</evidence>
<evidence type="ECO:0000256" key="10">
    <source>
        <dbReference type="ARBA" id="ARBA00023204"/>
    </source>
</evidence>
<evidence type="ECO:0000256" key="4">
    <source>
        <dbReference type="ARBA" id="ARBA00022490"/>
    </source>
</evidence>
<evidence type="ECO:0000256" key="9">
    <source>
        <dbReference type="ARBA" id="ARBA00023125"/>
    </source>
</evidence>
<reference evidence="15 16" key="1">
    <citation type="submission" date="2016-02" db="EMBL/GenBank/DDBJ databases">
        <title>Comparison of Clostridium stercorarium subspecies using comparative genomics and transcriptomics.</title>
        <authorList>
            <person name="Schellenberg J."/>
            <person name="Thallinger G."/>
            <person name="Levin D.B."/>
            <person name="Zhang X."/>
            <person name="Alvare G."/>
            <person name="Fristensky B."/>
            <person name="Sparling R."/>
        </authorList>
    </citation>
    <scope>NUCLEOTIDE SEQUENCE [LARGE SCALE GENOMIC DNA]</scope>
    <source>
        <strain evidence="15 16">DSM 2910</strain>
    </source>
</reference>
<organism evidence="15 16">
    <name type="scientific">Thermoclostridium stercorarium subsp. thermolacticum DSM 2910</name>
    <dbReference type="NCBI Taxonomy" id="1121336"/>
    <lineage>
        <taxon>Bacteria</taxon>
        <taxon>Bacillati</taxon>
        <taxon>Bacillota</taxon>
        <taxon>Clostridia</taxon>
        <taxon>Eubacteriales</taxon>
        <taxon>Oscillospiraceae</taxon>
        <taxon>Thermoclostridium</taxon>
    </lineage>
</organism>
<feature type="domain" description="RecF/RecN/SMC N-terminal" evidence="14">
    <location>
        <begin position="3"/>
        <end position="355"/>
    </location>
</feature>
<dbReference type="AlphaFoldDB" id="A0A1B1Y9V3"/>
<keyword evidence="5 12" id="KW-0235">DNA replication</keyword>
<dbReference type="PANTHER" id="PTHR32182:SF0">
    <property type="entry name" value="DNA REPLICATION AND REPAIR PROTEIN RECF"/>
    <property type="match status" value="1"/>
</dbReference>
<dbReference type="InterPro" id="IPR003395">
    <property type="entry name" value="RecF/RecN/SMC_N"/>
</dbReference>
<dbReference type="Proteomes" id="UP000092971">
    <property type="component" value="Chromosome"/>
</dbReference>
<dbReference type="GO" id="GO:0006302">
    <property type="term" value="P:double-strand break repair"/>
    <property type="evidence" value="ECO:0007669"/>
    <property type="project" value="TreeGrafter"/>
</dbReference>
<evidence type="ECO:0000313" key="16">
    <source>
        <dbReference type="Proteomes" id="UP000092971"/>
    </source>
</evidence>
<dbReference type="RefSeq" id="WP_015357737.1">
    <property type="nucleotide sequence ID" value="NZ_CP014672.1"/>
</dbReference>
<dbReference type="PANTHER" id="PTHR32182">
    <property type="entry name" value="DNA REPLICATION AND REPAIR PROTEIN RECF"/>
    <property type="match status" value="1"/>
</dbReference>
<dbReference type="InterPro" id="IPR018078">
    <property type="entry name" value="DNA-binding_RecF_CS"/>
</dbReference>
<evidence type="ECO:0000256" key="1">
    <source>
        <dbReference type="ARBA" id="ARBA00004496"/>
    </source>
</evidence>
<keyword evidence="11 12" id="KW-0742">SOS response</keyword>
<dbReference type="HAMAP" id="MF_00365">
    <property type="entry name" value="RecF"/>
    <property type="match status" value="1"/>
</dbReference>
<dbReference type="GO" id="GO:0005737">
    <property type="term" value="C:cytoplasm"/>
    <property type="evidence" value="ECO:0007669"/>
    <property type="project" value="UniProtKB-SubCell"/>
</dbReference>
<dbReference type="GO" id="GO:0005524">
    <property type="term" value="F:ATP binding"/>
    <property type="evidence" value="ECO:0007669"/>
    <property type="project" value="UniProtKB-UniRule"/>
</dbReference>
<dbReference type="GO" id="GO:0009432">
    <property type="term" value="P:SOS response"/>
    <property type="evidence" value="ECO:0007669"/>
    <property type="project" value="UniProtKB-UniRule"/>
</dbReference>
<evidence type="ECO:0000256" key="6">
    <source>
        <dbReference type="ARBA" id="ARBA00022741"/>
    </source>
</evidence>
<dbReference type="Gene3D" id="3.40.50.300">
    <property type="entry name" value="P-loop containing nucleotide triphosphate hydrolases"/>
    <property type="match status" value="1"/>
</dbReference>
<keyword evidence="7 12" id="KW-0227">DNA damage</keyword>
<protein>
    <recommendedName>
        <fullName evidence="3 12">DNA replication and repair protein RecF</fullName>
    </recommendedName>
</protein>
<evidence type="ECO:0000256" key="12">
    <source>
        <dbReference type="HAMAP-Rule" id="MF_00365"/>
    </source>
</evidence>
<dbReference type="OrthoDB" id="9803889at2"/>
<evidence type="ECO:0000256" key="3">
    <source>
        <dbReference type="ARBA" id="ARBA00020170"/>
    </source>
</evidence>
<evidence type="ECO:0000313" key="15">
    <source>
        <dbReference type="EMBL" id="ANW97534.1"/>
    </source>
</evidence>
<evidence type="ECO:0000256" key="2">
    <source>
        <dbReference type="ARBA" id="ARBA00008016"/>
    </source>
</evidence>
<dbReference type="PROSITE" id="PS00618">
    <property type="entry name" value="RECF_2"/>
    <property type="match status" value="1"/>
</dbReference>
<evidence type="ECO:0000256" key="8">
    <source>
        <dbReference type="ARBA" id="ARBA00022840"/>
    </source>
</evidence>
<dbReference type="InterPro" id="IPR001238">
    <property type="entry name" value="DNA-binding_RecF"/>
</dbReference>
<dbReference type="InterPro" id="IPR042174">
    <property type="entry name" value="RecF_2"/>
</dbReference>
<proteinExistence type="inferred from homology"/>
<keyword evidence="8 12" id="KW-0067">ATP-binding</keyword>